<feature type="compositionally biased region" description="Polar residues" evidence="9">
    <location>
        <begin position="1253"/>
        <end position="1270"/>
    </location>
</feature>
<organism evidence="11 12">
    <name type="scientific">Cryptococcus deneoformans (strain JEC21 / ATCC MYA-565)</name>
    <name type="common">Cryptococcus neoformans var. neoformans serotype D</name>
    <dbReference type="NCBI Taxonomy" id="214684"/>
    <lineage>
        <taxon>Eukaryota</taxon>
        <taxon>Fungi</taxon>
        <taxon>Dikarya</taxon>
        <taxon>Basidiomycota</taxon>
        <taxon>Agaricomycotina</taxon>
        <taxon>Tremellomycetes</taxon>
        <taxon>Tremellales</taxon>
        <taxon>Cryptococcaceae</taxon>
        <taxon>Cryptococcus</taxon>
        <taxon>Cryptococcus neoformans species complex</taxon>
    </lineage>
</organism>
<dbReference type="OrthoDB" id="405996at2759"/>
<evidence type="ECO:0000256" key="5">
    <source>
        <dbReference type="ARBA" id="ARBA00022448"/>
    </source>
</evidence>
<dbReference type="GO" id="GO:0005737">
    <property type="term" value="C:cytoplasm"/>
    <property type="evidence" value="ECO:0000318"/>
    <property type="project" value="GO_Central"/>
</dbReference>
<dbReference type="GO" id="GO:0016020">
    <property type="term" value="C:membrane"/>
    <property type="evidence" value="ECO:0000318"/>
    <property type="project" value="GO_Central"/>
</dbReference>
<keyword evidence="7" id="KW-0378">Hydrolase</keyword>
<dbReference type="InParanoid" id="Q5KJH8"/>
<dbReference type="PANTHER" id="PTHR11200:SF257">
    <property type="entry name" value="PHOSPHOINOSITIDE 5-PHOSPHATASE"/>
    <property type="match status" value="1"/>
</dbReference>
<dbReference type="RefSeq" id="XP_024512517.1">
    <property type="nucleotide sequence ID" value="XM_024656885.1"/>
</dbReference>
<dbReference type="FunFam" id="3.60.10.10:FF:000029">
    <property type="entry name" value="Inositol polyphosphate 5-phosphatase"/>
    <property type="match status" value="1"/>
</dbReference>
<comment type="subcellular location">
    <subcellularLocation>
        <location evidence="1">Cytoplasm</location>
    </subcellularLocation>
</comment>
<dbReference type="FunCoup" id="Q5KJH8">
    <property type="interactions" value="199"/>
</dbReference>
<dbReference type="KEGG" id="cne:CNC06500"/>
<dbReference type="GO" id="GO:0004439">
    <property type="term" value="F:phosphatidylinositol-4,5-bisphosphate 5-phosphatase activity"/>
    <property type="evidence" value="ECO:0000318"/>
    <property type="project" value="GO_Central"/>
</dbReference>
<feature type="region of interest" description="Disordered" evidence="9">
    <location>
        <begin position="969"/>
        <end position="1191"/>
    </location>
</feature>
<feature type="compositionally biased region" description="Polar residues" evidence="9">
    <location>
        <begin position="1052"/>
        <end position="1065"/>
    </location>
</feature>
<sequence>MPGALYLRPSPRAFFLITDSHALVFRQPSSSESKASRGVVVAEFLPLEEVDYNDLIKVKGRADGVLGVVSVPSERSPIPEIFLLLLTHSISLPPLIPSSSLQPSRIISVEFHSLSSPFWDQPELTNAARSLDYGYDDEYDEVSATYAAAGGNSTQMSAAQQAGLQHPCSGMKKYLESGSFFFAQDCKWDISSRLSSSSNWVKEQQSSSGGGHPLEDFDERFVWNKSLLEPFLDFRKGLGEEMRQNLDDQAMLIPIIQGFCGSLPIHTGRSSNSALGMISRLSWKRAGARFRTRGIDDDGQVANFVETEVLLALEGVCMSYVQVRGSVPLFWQQPNAGLGTLQQRVEITRPPQATQPAFDKHFLELLSEYSSIHAINLLGQKDAESMLSQAYSSHLTSLKCALDKAPPEEKERMNAAPRGTLELSPYDFHSAVRLGGHDKVRYDLDRSLREVVSSRERFGWTVVDMDNGDVVEEQQGVFRVNCLDCLDRTNYVQDVLSTLTITSFLSSLSSPLLSSPTLWSAHRELWADNGDRLSKIYAGTGAINTSATRSGKKTFAGLLSDATKSVGRAYINNFQDKGKQAAIDMLLGMMAGQRPVILFDPISESVQAALATRANEYSSTRKVTIFSGTWNLNGKAPNEALDSWLFPPDTPEPDIYMIAFQEIVELTAGQILQTDPAKKRMWEKFIMDTFAMRKGGKDSDYVLFRGDQLVGTALIIVVKKHLVPHIRNVESATKKTGLQGLSGNKGGVAIRLNLYDSTVCFVTCHLAAGHSNVGDRNADWRTVVGGTRFLRGKVIEDHEIIIWAADFNYRVSLPNLEVRDLVKANSLDALLGADQLLKAMDAGEVFMGYDEGPIRFPPTYKYDNGTDSYDTSEKQRIPAWTDRVLFKGSALRLHEYTRAELMTSDHRPVYAVFEATIREIDRAKKEEIAKELVHGLVKSGAEKKIAAKVGVEIGGGGARDLARGMAKVGLSPSKNQRYPPRPSSSASTSEKGSPTLAAGRIRSISTLQPPSTSATSSLRALAPSRSSSSLSLKERSTPPLPPRPNLPSRPSQTLLHSPSKPSTRLQAPPSLPPASRSRSTSHASANGTGLASSVTSAYPGAPSPVTPSSTGDFVIIPQPSTSDINVSAGARLAPSLPPRAIPVAPKISPSKNSIKIDNEQKAPTRREAPPIPRKSLDINGSPPKGLMSPVTPDVVKAKNVLTGAAGASVYAGTRTRTRPIPPKPLTKTSSGSVAAMVASLNGNDKKTNDDTRTSNPQATLTSADAEQSAGSGPAMTDKADVSTSPKSKKHAPVVPKKPVALKGAGAEQ</sequence>
<feature type="compositionally biased region" description="Polar residues" evidence="9">
    <location>
        <begin position="983"/>
        <end position="992"/>
    </location>
</feature>
<keyword evidence="5" id="KW-0813">Transport</keyword>
<feature type="compositionally biased region" description="Low complexity" evidence="9">
    <location>
        <begin position="1009"/>
        <end position="1031"/>
    </location>
</feature>
<feature type="compositionally biased region" description="Polar residues" evidence="9">
    <location>
        <begin position="1086"/>
        <end position="1096"/>
    </location>
</feature>
<evidence type="ECO:0000256" key="6">
    <source>
        <dbReference type="ARBA" id="ARBA00022490"/>
    </source>
</evidence>
<evidence type="ECO:0000256" key="3">
    <source>
        <dbReference type="ARBA" id="ARBA00009678"/>
    </source>
</evidence>
<feature type="compositionally biased region" description="Basic and acidic residues" evidence="9">
    <location>
        <begin position="1243"/>
        <end position="1252"/>
    </location>
</feature>
<dbReference type="Pfam" id="PF02383">
    <property type="entry name" value="Syja_N"/>
    <property type="match status" value="1"/>
</dbReference>
<feature type="compositionally biased region" description="Basic and acidic residues" evidence="9">
    <location>
        <begin position="1154"/>
        <end position="1168"/>
    </location>
</feature>
<evidence type="ECO:0000256" key="2">
    <source>
        <dbReference type="ARBA" id="ARBA00008943"/>
    </source>
</evidence>
<dbReference type="PaxDb" id="214684-Q5KJH8"/>
<evidence type="ECO:0000313" key="11">
    <source>
        <dbReference type="EMBL" id="AAW42598.2"/>
    </source>
</evidence>
<protein>
    <recommendedName>
        <fullName evidence="4">phosphoinositide 5-phosphatase</fullName>
        <ecNumber evidence="4">3.1.3.36</ecNumber>
    </recommendedName>
</protein>
<evidence type="ECO:0000313" key="12">
    <source>
        <dbReference type="Proteomes" id="UP000002149"/>
    </source>
</evidence>
<dbReference type="InterPro" id="IPR046985">
    <property type="entry name" value="IP5"/>
</dbReference>
<dbReference type="HOGENOM" id="CLU_003016_2_1_1"/>
<dbReference type="Gene3D" id="3.60.10.10">
    <property type="entry name" value="Endonuclease/exonuclease/phosphatase"/>
    <property type="match status" value="1"/>
</dbReference>
<dbReference type="PANTHER" id="PTHR11200">
    <property type="entry name" value="INOSITOL 5-PHOSPHATASE"/>
    <property type="match status" value="1"/>
</dbReference>
<dbReference type="EC" id="3.1.3.36" evidence="4"/>
<dbReference type="VEuPathDB" id="FungiDB:CNC06500"/>
<keyword evidence="8" id="KW-0653">Protein transport</keyword>
<dbReference type="Pfam" id="PF22669">
    <property type="entry name" value="Exo_endo_phos2"/>
    <property type="match status" value="1"/>
</dbReference>
<dbReference type="GO" id="GO:0043813">
    <property type="term" value="F:phosphatidylinositol-3,5-bisphosphate 5-phosphatase activity"/>
    <property type="evidence" value="ECO:0000318"/>
    <property type="project" value="GO_Central"/>
</dbReference>
<comment type="similarity">
    <text evidence="2">Belongs to the synaptojanin family.</text>
</comment>
<comment type="similarity">
    <text evidence="3">In the central section; belongs to the inositol 1,4,5-trisphosphate 5-phosphatase family.</text>
</comment>
<dbReference type="Proteomes" id="UP000002149">
    <property type="component" value="Chromosome 3"/>
</dbReference>
<feature type="compositionally biased region" description="Low complexity" evidence="9">
    <location>
        <begin position="1292"/>
        <end position="1308"/>
    </location>
</feature>
<dbReference type="STRING" id="214684.Q5KJH8"/>
<dbReference type="PROSITE" id="PS50275">
    <property type="entry name" value="SAC"/>
    <property type="match status" value="1"/>
</dbReference>
<dbReference type="GO" id="GO:0046856">
    <property type="term" value="P:phosphatidylinositol dephosphorylation"/>
    <property type="evidence" value="ECO:0007669"/>
    <property type="project" value="InterPro"/>
</dbReference>
<name>Q5KJH8_CRYD1</name>
<evidence type="ECO:0000259" key="10">
    <source>
        <dbReference type="PROSITE" id="PS50275"/>
    </source>
</evidence>
<feature type="domain" description="SAC" evidence="10">
    <location>
        <begin position="171"/>
        <end position="539"/>
    </location>
</feature>
<dbReference type="SUPFAM" id="SSF56219">
    <property type="entry name" value="DNase I-like"/>
    <property type="match status" value="1"/>
</dbReference>
<gene>
    <name evidence="11" type="ordered locus">CNC06500</name>
</gene>
<dbReference type="GO" id="GO:0015031">
    <property type="term" value="P:protein transport"/>
    <property type="evidence" value="ECO:0007669"/>
    <property type="project" value="UniProtKB-KW"/>
</dbReference>
<accession>Q5KJH8</accession>
<reference evidence="11 12" key="1">
    <citation type="journal article" date="2005" name="Science">
        <title>The genome of the basidiomycetous yeast and human pathogen Cryptococcus neoformans.</title>
        <authorList>
            <person name="Loftus B.J."/>
            <person name="Fung E."/>
            <person name="Roncaglia P."/>
            <person name="Rowley D."/>
            <person name="Amedeo P."/>
            <person name="Bruno D."/>
            <person name="Vamathevan J."/>
            <person name="Miranda M."/>
            <person name="Anderson I.J."/>
            <person name="Fraser J.A."/>
            <person name="Allen J.E."/>
            <person name="Bosdet I.E."/>
            <person name="Brent M.R."/>
            <person name="Chiu R."/>
            <person name="Doering T.L."/>
            <person name="Donlin M.J."/>
            <person name="D'Souza C.A."/>
            <person name="Fox D.S."/>
            <person name="Grinberg V."/>
            <person name="Fu J."/>
            <person name="Fukushima M."/>
            <person name="Haas B.J."/>
            <person name="Huang J.C."/>
            <person name="Janbon G."/>
            <person name="Jones S.J."/>
            <person name="Koo H.L."/>
            <person name="Krzywinski M.I."/>
            <person name="Kwon-Chung J.K."/>
            <person name="Lengeler K.B."/>
            <person name="Maiti R."/>
            <person name="Marra M.A."/>
            <person name="Marra R.E."/>
            <person name="Mathewson C.A."/>
            <person name="Mitchell T.G."/>
            <person name="Pertea M."/>
            <person name="Riggs F.R."/>
            <person name="Salzberg S.L."/>
            <person name="Schein J.E."/>
            <person name="Shvartsbeyn A."/>
            <person name="Shin H."/>
            <person name="Shumway M."/>
            <person name="Specht C.A."/>
            <person name="Suh B.B."/>
            <person name="Tenney A."/>
            <person name="Utterback T.R."/>
            <person name="Wickes B.L."/>
            <person name="Wortman J.R."/>
            <person name="Wye N.H."/>
            <person name="Kronstad J.W."/>
            <person name="Lodge J.K."/>
            <person name="Heitman J."/>
            <person name="Davis R.W."/>
            <person name="Fraser C.M."/>
            <person name="Hyman R.W."/>
        </authorList>
    </citation>
    <scope>NUCLEOTIDE SEQUENCE [LARGE SCALE GENOMIC DNA]</scope>
    <source>
        <strain evidence="12">JEC21 / ATCC MYA-565</strain>
    </source>
</reference>
<evidence type="ECO:0000256" key="4">
    <source>
        <dbReference type="ARBA" id="ARBA00013044"/>
    </source>
</evidence>
<evidence type="ECO:0000256" key="8">
    <source>
        <dbReference type="ARBA" id="ARBA00022927"/>
    </source>
</evidence>
<feature type="region of interest" description="Disordered" evidence="9">
    <location>
        <begin position="1207"/>
        <end position="1308"/>
    </location>
</feature>
<evidence type="ECO:0000256" key="9">
    <source>
        <dbReference type="SAM" id="MobiDB-lite"/>
    </source>
</evidence>
<feature type="compositionally biased region" description="Pro residues" evidence="9">
    <location>
        <begin position="1038"/>
        <end position="1047"/>
    </location>
</feature>
<dbReference type="SMART" id="SM00128">
    <property type="entry name" value="IPPc"/>
    <property type="match status" value="1"/>
</dbReference>
<dbReference type="InterPro" id="IPR000300">
    <property type="entry name" value="IPPc"/>
</dbReference>
<feature type="compositionally biased region" description="Low complexity" evidence="9">
    <location>
        <begin position="1073"/>
        <end position="1085"/>
    </location>
</feature>
<keyword evidence="12" id="KW-1185">Reference proteome</keyword>
<dbReference type="InterPro" id="IPR036691">
    <property type="entry name" value="Endo/exonu/phosph_ase_sf"/>
</dbReference>
<keyword evidence="6" id="KW-0963">Cytoplasm</keyword>
<evidence type="ECO:0000256" key="7">
    <source>
        <dbReference type="ARBA" id="ARBA00022801"/>
    </source>
</evidence>
<dbReference type="GeneID" id="3256755"/>
<dbReference type="GO" id="GO:0052658">
    <property type="term" value="F:inositol-1,4,5-trisphosphate 5-phosphatase activity"/>
    <property type="evidence" value="ECO:0000318"/>
    <property type="project" value="GO_Central"/>
</dbReference>
<dbReference type="eggNOG" id="KOG0566">
    <property type="taxonomic scope" value="Eukaryota"/>
</dbReference>
<proteinExistence type="inferred from homology"/>
<evidence type="ECO:0000256" key="1">
    <source>
        <dbReference type="ARBA" id="ARBA00004496"/>
    </source>
</evidence>
<dbReference type="InterPro" id="IPR002013">
    <property type="entry name" value="SAC_dom"/>
</dbReference>
<dbReference type="EMBL" id="AE017343">
    <property type="protein sequence ID" value="AAW42598.2"/>
    <property type="molecule type" value="Genomic_DNA"/>
</dbReference>